<keyword evidence="1" id="KW-0812">Transmembrane</keyword>
<feature type="signal peptide" evidence="2">
    <location>
        <begin position="1"/>
        <end position="23"/>
    </location>
</feature>
<evidence type="ECO:0000313" key="3">
    <source>
        <dbReference type="EMBL" id="SFZ77215.1"/>
    </source>
</evidence>
<protein>
    <submittedName>
        <fullName evidence="3">Urease accessory protein</fullName>
    </submittedName>
</protein>
<dbReference type="RefSeq" id="WP_072428791.1">
    <property type="nucleotide sequence ID" value="NZ_FPKR01000008.1"/>
</dbReference>
<sequence>MLLSAVRRTSLLLIGLLATPALAHSGGAHLHGFAAGFVHPLFGWDHLLAMLAVGIWSAQQGGVRRVLLPACFLAAMAVGGALGMAGVQLGFTETAIAVSVLTLGVLIALVRTLPAPVGAALCIVAAICHGLAHGGELPLAASATGYVLGFLLATAGLHLAGIALALRMQAVWLRGFGLLAGLAGSYLLLA</sequence>
<feature type="transmembrane region" description="Helical" evidence="1">
    <location>
        <begin position="66"/>
        <end position="85"/>
    </location>
</feature>
<dbReference type="InterPro" id="IPR007038">
    <property type="entry name" value="HupE_UreJ"/>
</dbReference>
<feature type="transmembrane region" description="Helical" evidence="1">
    <location>
        <begin position="146"/>
        <end position="166"/>
    </location>
</feature>
<evidence type="ECO:0000256" key="1">
    <source>
        <dbReference type="SAM" id="Phobius"/>
    </source>
</evidence>
<name>A0A1K2HKA9_9NEIS</name>
<feature type="transmembrane region" description="Helical" evidence="1">
    <location>
        <begin position="117"/>
        <end position="134"/>
    </location>
</feature>
<feature type="chain" id="PRO_5013358087" evidence="2">
    <location>
        <begin position="24"/>
        <end position="190"/>
    </location>
</feature>
<reference evidence="3 4" key="1">
    <citation type="submission" date="2016-11" db="EMBL/GenBank/DDBJ databases">
        <authorList>
            <person name="Jaros S."/>
            <person name="Januszkiewicz K."/>
            <person name="Wedrychowicz H."/>
        </authorList>
    </citation>
    <scope>NUCLEOTIDE SEQUENCE [LARGE SCALE GENOMIC DNA]</scope>
    <source>
        <strain evidence="3 4">DSM 18899</strain>
    </source>
</reference>
<feature type="transmembrane region" description="Helical" evidence="1">
    <location>
        <begin position="171"/>
        <end position="189"/>
    </location>
</feature>
<feature type="transmembrane region" description="Helical" evidence="1">
    <location>
        <begin position="91"/>
        <end position="110"/>
    </location>
</feature>
<organism evidence="3 4">
    <name type="scientific">Chitinimonas taiwanensis DSM 18899</name>
    <dbReference type="NCBI Taxonomy" id="1121279"/>
    <lineage>
        <taxon>Bacteria</taxon>
        <taxon>Pseudomonadati</taxon>
        <taxon>Pseudomonadota</taxon>
        <taxon>Betaproteobacteria</taxon>
        <taxon>Neisseriales</taxon>
        <taxon>Chitinibacteraceae</taxon>
        <taxon>Chitinimonas</taxon>
    </lineage>
</organism>
<dbReference type="PIRSF" id="PIRSF016919">
    <property type="entry name" value="HupE_UreJ"/>
    <property type="match status" value="1"/>
</dbReference>
<dbReference type="OrthoDB" id="9808192at2"/>
<dbReference type="Proteomes" id="UP000186513">
    <property type="component" value="Unassembled WGS sequence"/>
</dbReference>
<dbReference type="STRING" id="1121279.SAMN02745887_02281"/>
<accession>A0A1K2HKA9</accession>
<evidence type="ECO:0000313" key="4">
    <source>
        <dbReference type="Proteomes" id="UP000186513"/>
    </source>
</evidence>
<dbReference type="EMBL" id="FPKR01000008">
    <property type="protein sequence ID" value="SFZ77215.1"/>
    <property type="molecule type" value="Genomic_DNA"/>
</dbReference>
<evidence type="ECO:0000256" key="2">
    <source>
        <dbReference type="SAM" id="SignalP"/>
    </source>
</evidence>
<keyword evidence="4" id="KW-1185">Reference proteome</keyword>
<feature type="transmembrane region" description="Helical" evidence="1">
    <location>
        <begin position="33"/>
        <end position="54"/>
    </location>
</feature>
<keyword evidence="2" id="KW-0732">Signal</keyword>
<keyword evidence="1" id="KW-1133">Transmembrane helix</keyword>
<dbReference type="Pfam" id="PF04955">
    <property type="entry name" value="HupE_UreJ"/>
    <property type="match status" value="1"/>
</dbReference>
<dbReference type="AlphaFoldDB" id="A0A1K2HKA9"/>
<keyword evidence="1" id="KW-0472">Membrane</keyword>
<proteinExistence type="predicted"/>
<gene>
    <name evidence="3" type="ORF">SAMN02745887_02281</name>
</gene>